<dbReference type="InterPro" id="IPR010627">
    <property type="entry name" value="Prepilin_pept_A24_N"/>
</dbReference>
<organism evidence="10 11">
    <name type="scientific">Malaciobacter halophilus</name>
    <dbReference type="NCBI Taxonomy" id="197482"/>
    <lineage>
        <taxon>Bacteria</taxon>
        <taxon>Pseudomonadati</taxon>
        <taxon>Campylobacterota</taxon>
        <taxon>Epsilonproteobacteria</taxon>
        <taxon>Campylobacterales</taxon>
        <taxon>Arcobacteraceae</taxon>
        <taxon>Malaciobacter</taxon>
    </lineage>
</organism>
<evidence type="ECO:0000256" key="3">
    <source>
        <dbReference type="ARBA" id="ARBA00022475"/>
    </source>
</evidence>
<evidence type="ECO:0000256" key="1">
    <source>
        <dbReference type="ARBA" id="ARBA00004651"/>
    </source>
</evidence>
<keyword evidence="4 7" id="KW-0812">Transmembrane</keyword>
<dbReference type="InterPro" id="IPR000045">
    <property type="entry name" value="Prepilin_IV_endopep_pep"/>
</dbReference>
<feature type="transmembrane region" description="Helical" evidence="7">
    <location>
        <begin position="95"/>
        <end position="111"/>
    </location>
</feature>
<feature type="transmembrane region" description="Helical" evidence="7">
    <location>
        <begin position="227"/>
        <end position="247"/>
    </location>
</feature>
<comment type="caution">
    <text evidence="10">The sequence shown here is derived from an EMBL/GenBank/DDBJ whole genome shotgun (WGS) entry which is preliminary data.</text>
</comment>
<evidence type="ECO:0000256" key="6">
    <source>
        <dbReference type="ARBA" id="ARBA00023136"/>
    </source>
</evidence>
<evidence type="ECO:0000259" key="9">
    <source>
        <dbReference type="Pfam" id="PF06750"/>
    </source>
</evidence>
<name>A0A2N1J1U7_9BACT</name>
<feature type="transmembrane region" description="Helical" evidence="7">
    <location>
        <begin position="6"/>
        <end position="23"/>
    </location>
</feature>
<feature type="transmembrane region" description="Helical" evidence="7">
    <location>
        <begin position="118"/>
        <end position="135"/>
    </location>
</feature>
<feature type="transmembrane region" description="Helical" evidence="7">
    <location>
        <begin position="69"/>
        <end position="89"/>
    </location>
</feature>
<comment type="similarity">
    <text evidence="2">Belongs to the peptidase A24 family.</text>
</comment>
<sequence length="253" mass="28522">MEAFSFIFGVIFGSFLNVLIYRLPKGISIIKGSFCPKCGNNIPFFYNIPLLSYLFFKAKCATCKGKIPFRYFAVELITGCITLLLFLQVSFSLEFVYLLILFYTLIVLSFIDFEYKQVPDYLLLIGLFFAFLATNDEFLISLKNACIFAGFFVLLEFIITFYIQNIKARLTNNKALQNAKALGEGDIPVIACIAVVLGVESSIVAMFLAGIFAIIPSIFNIILKKDSQIPFIPFLVLGFLFEFFINISSKVLT</sequence>
<feature type="domain" description="Prepilin type IV endopeptidase peptidase" evidence="8">
    <location>
        <begin position="99"/>
        <end position="216"/>
    </location>
</feature>
<reference evidence="10 11" key="1">
    <citation type="submission" date="2017-09" db="EMBL/GenBank/DDBJ databases">
        <title>Genomics of the genus Arcobacter.</title>
        <authorList>
            <person name="Perez-Cataluna A."/>
            <person name="Figueras M.J."/>
            <person name="Salas-Masso N."/>
        </authorList>
    </citation>
    <scope>NUCLEOTIDE SEQUENCE [LARGE SCALE GENOMIC DNA]</scope>
    <source>
        <strain evidence="10 11">DSM 18005</strain>
    </source>
</reference>
<protein>
    <submittedName>
        <fullName evidence="10">Prepilin peptidase</fullName>
    </submittedName>
</protein>
<keyword evidence="3" id="KW-1003">Cell membrane</keyword>
<evidence type="ECO:0000256" key="7">
    <source>
        <dbReference type="SAM" id="Phobius"/>
    </source>
</evidence>
<dbReference type="PANTHER" id="PTHR30487">
    <property type="entry name" value="TYPE 4 PREPILIN-LIKE PROTEINS LEADER PEPTIDE-PROCESSING ENZYME"/>
    <property type="match status" value="1"/>
</dbReference>
<comment type="subcellular location">
    <subcellularLocation>
        <location evidence="1">Cell membrane</location>
        <topology evidence="1">Multi-pass membrane protein</topology>
    </subcellularLocation>
</comment>
<proteinExistence type="inferred from homology"/>
<dbReference type="EMBL" id="NXIF01000033">
    <property type="protein sequence ID" value="PKI80543.1"/>
    <property type="molecule type" value="Genomic_DNA"/>
</dbReference>
<accession>A0A2N1J1U7</accession>
<keyword evidence="5 7" id="KW-1133">Transmembrane helix</keyword>
<feature type="domain" description="Prepilin peptidase A24 N-terminal" evidence="9">
    <location>
        <begin position="7"/>
        <end position="88"/>
    </location>
</feature>
<dbReference type="OrthoDB" id="9789291at2"/>
<dbReference type="Gene3D" id="1.20.120.1220">
    <property type="match status" value="1"/>
</dbReference>
<dbReference type="GO" id="GO:0005886">
    <property type="term" value="C:plasma membrane"/>
    <property type="evidence" value="ECO:0007669"/>
    <property type="project" value="UniProtKB-SubCell"/>
</dbReference>
<evidence type="ECO:0000256" key="5">
    <source>
        <dbReference type="ARBA" id="ARBA00022989"/>
    </source>
</evidence>
<dbReference type="KEGG" id="ahs:AHALO_2533"/>
<feature type="transmembrane region" description="Helical" evidence="7">
    <location>
        <begin position="187"/>
        <end position="215"/>
    </location>
</feature>
<dbReference type="GO" id="GO:0004190">
    <property type="term" value="F:aspartic-type endopeptidase activity"/>
    <property type="evidence" value="ECO:0007669"/>
    <property type="project" value="InterPro"/>
</dbReference>
<feature type="transmembrane region" description="Helical" evidence="7">
    <location>
        <begin position="147"/>
        <end position="166"/>
    </location>
</feature>
<dbReference type="Pfam" id="PF06750">
    <property type="entry name" value="A24_N_bact"/>
    <property type="match status" value="1"/>
</dbReference>
<evidence type="ECO:0000259" key="8">
    <source>
        <dbReference type="Pfam" id="PF01478"/>
    </source>
</evidence>
<dbReference type="PANTHER" id="PTHR30487:SF0">
    <property type="entry name" value="PREPILIN LEADER PEPTIDASE_N-METHYLTRANSFERASE-RELATED"/>
    <property type="match status" value="1"/>
</dbReference>
<dbReference type="AlphaFoldDB" id="A0A2N1J1U7"/>
<evidence type="ECO:0000256" key="2">
    <source>
        <dbReference type="ARBA" id="ARBA00005801"/>
    </source>
</evidence>
<keyword evidence="6 7" id="KW-0472">Membrane</keyword>
<dbReference type="RefSeq" id="WP_101185088.1">
    <property type="nucleotide sequence ID" value="NZ_CP031218.1"/>
</dbReference>
<evidence type="ECO:0000313" key="10">
    <source>
        <dbReference type="EMBL" id="PKI80543.1"/>
    </source>
</evidence>
<keyword evidence="11" id="KW-1185">Reference proteome</keyword>
<dbReference type="GO" id="GO:0006465">
    <property type="term" value="P:signal peptide processing"/>
    <property type="evidence" value="ECO:0007669"/>
    <property type="project" value="TreeGrafter"/>
</dbReference>
<dbReference type="Proteomes" id="UP000233248">
    <property type="component" value="Unassembled WGS sequence"/>
</dbReference>
<dbReference type="InterPro" id="IPR050882">
    <property type="entry name" value="Prepilin_peptidase/N-MTase"/>
</dbReference>
<evidence type="ECO:0000313" key="11">
    <source>
        <dbReference type="Proteomes" id="UP000233248"/>
    </source>
</evidence>
<dbReference type="Pfam" id="PF01478">
    <property type="entry name" value="Peptidase_A24"/>
    <property type="match status" value="1"/>
</dbReference>
<evidence type="ECO:0000256" key="4">
    <source>
        <dbReference type="ARBA" id="ARBA00022692"/>
    </source>
</evidence>
<gene>
    <name evidence="10" type="ORF">CP960_09020</name>
</gene>